<dbReference type="PANTHER" id="PTHR12558">
    <property type="entry name" value="CELL DIVISION CYCLE 16,23,27"/>
    <property type="match status" value="1"/>
</dbReference>
<feature type="compositionally biased region" description="Pro residues" evidence="2">
    <location>
        <begin position="656"/>
        <end position="673"/>
    </location>
</feature>
<dbReference type="EMBL" id="NSJB01000003">
    <property type="protein sequence ID" value="PAT37329.1"/>
    <property type="molecule type" value="Genomic_DNA"/>
</dbReference>
<dbReference type="InterPro" id="IPR019734">
    <property type="entry name" value="TPR_rpt"/>
</dbReference>
<reference evidence="3 4" key="1">
    <citation type="submission" date="2017-08" db="EMBL/GenBank/DDBJ databases">
        <title>WGS of Clinical strains of the CDC Group NO-1 linked to zoonotic infections in humans.</title>
        <authorList>
            <person name="Bernier A.-M."/>
            <person name="Bernard K."/>
        </authorList>
    </citation>
    <scope>NUCLEOTIDE SEQUENCE [LARGE SCALE GENOMIC DNA]</scope>
    <source>
        <strain evidence="3 4">NML00-0135</strain>
    </source>
</reference>
<dbReference type="PROSITE" id="PS50005">
    <property type="entry name" value="TPR"/>
    <property type="match status" value="1"/>
</dbReference>
<dbReference type="Pfam" id="PF07721">
    <property type="entry name" value="TPR_4"/>
    <property type="match status" value="1"/>
</dbReference>
<dbReference type="Pfam" id="PF13432">
    <property type="entry name" value="TPR_16"/>
    <property type="match status" value="2"/>
</dbReference>
<organism evidence="3 4">
    <name type="scientific">Vandammella animalimorsus</name>
    <dbReference type="NCBI Taxonomy" id="2029117"/>
    <lineage>
        <taxon>Bacteria</taxon>
        <taxon>Pseudomonadati</taxon>
        <taxon>Pseudomonadota</taxon>
        <taxon>Betaproteobacteria</taxon>
        <taxon>Burkholderiales</taxon>
        <taxon>Comamonadaceae</taxon>
        <taxon>Vandammella</taxon>
    </lineage>
</organism>
<dbReference type="GO" id="GO:0042802">
    <property type="term" value="F:identical protein binding"/>
    <property type="evidence" value="ECO:0007669"/>
    <property type="project" value="InterPro"/>
</dbReference>
<gene>
    <name evidence="3" type="ORF">CK625_06895</name>
</gene>
<comment type="caution">
    <text evidence="3">The sequence shown here is derived from an EMBL/GenBank/DDBJ whole genome shotgun (WGS) entry which is preliminary data.</text>
</comment>
<dbReference type="Pfam" id="PF14559">
    <property type="entry name" value="TPR_19"/>
    <property type="match status" value="2"/>
</dbReference>
<evidence type="ECO:0008006" key="5">
    <source>
        <dbReference type="Google" id="ProtNLM"/>
    </source>
</evidence>
<protein>
    <recommendedName>
        <fullName evidence="5">Tetratricopeptide repeat protein</fullName>
    </recommendedName>
</protein>
<dbReference type="SUPFAM" id="SSF48452">
    <property type="entry name" value="TPR-like"/>
    <property type="match status" value="2"/>
</dbReference>
<dbReference type="InterPro" id="IPR011717">
    <property type="entry name" value="TPR-4"/>
</dbReference>
<feature type="region of interest" description="Disordered" evidence="2">
    <location>
        <begin position="1"/>
        <end position="28"/>
    </location>
</feature>
<keyword evidence="1" id="KW-0802">TPR repeat</keyword>
<evidence type="ECO:0000256" key="2">
    <source>
        <dbReference type="SAM" id="MobiDB-lite"/>
    </source>
</evidence>
<feature type="region of interest" description="Disordered" evidence="2">
    <location>
        <begin position="647"/>
        <end position="673"/>
    </location>
</feature>
<feature type="compositionally biased region" description="Basic and acidic residues" evidence="2">
    <location>
        <begin position="1"/>
        <end position="12"/>
    </location>
</feature>
<dbReference type="Gene3D" id="1.25.40.10">
    <property type="entry name" value="Tetratricopeptide repeat domain"/>
    <property type="match status" value="3"/>
</dbReference>
<dbReference type="InterPro" id="IPR011990">
    <property type="entry name" value="TPR-like_helical_dom_sf"/>
</dbReference>
<dbReference type="Proteomes" id="UP000218054">
    <property type="component" value="Unassembled WGS sequence"/>
</dbReference>
<dbReference type="SMART" id="SM00028">
    <property type="entry name" value="TPR"/>
    <property type="match status" value="3"/>
</dbReference>
<dbReference type="AlphaFoldDB" id="A0A2A2AI89"/>
<dbReference type="PANTHER" id="PTHR12558:SF33">
    <property type="entry name" value="BLL7664 PROTEIN"/>
    <property type="match status" value="1"/>
</dbReference>
<evidence type="ECO:0000313" key="4">
    <source>
        <dbReference type="Proteomes" id="UP000218054"/>
    </source>
</evidence>
<keyword evidence="4" id="KW-1185">Reference proteome</keyword>
<accession>A0A2A2AI89</accession>
<sequence>MQRDDQSSEPVRRPGAGRSGQPKAVPLARRTEVGRLSGLLASSLAAAVLTAGCQAATVHDAPAQGLHTAVQEEQPQPPLLSSRAMAQSFYETLVGELLGQAGDWQASYELLLHAAQTRRQDELFQRAIQSAFQLGDGRRALRAAESWHRTLPHSREANKAVLQVLVLLNQLPQTQWHLKQELRLSQGDEMAENLQAIALLYQRVADKRQALQVVQAALEDQLQPESPWRADALAALGRMQLQAGDVPQALQTLNQAHAVNPQASGLGFLALELAAHGEKSAQALLKDYASQDAASTPFLLAYARLLVAQQENTQALQVLERLLAKQPQMPEAWIAKAALQAAQGEFAAAEQSLVVFVKTLDAVPRPALRQRGLDEAQILRAHMADLQGRHEQAQRALEKVGNPQTLLRAQLQRAQILAEEGQFDLARQVVRAIAAPDEKTQQLKARVEVQLLRDSGQYQQAYALLQSMLRQQPDDDELLYEYALMAERLGRVQEMEKRLRSLLARTPEHAHALNALGYSYADRGVRFAEARRLITKALELEPGSPYITDSLGWLEYRQGNLAQALDLLQKAFATEADAEIAAHLGEVLWQLGRQGEANAVWERGLQSNARNEVLRKTIGRLAGASSPLLQAHPAQARQKARPSLLELVLGHEAPSPAEPAEPAPGPQEPAVAP</sequence>
<proteinExistence type="predicted"/>
<evidence type="ECO:0000313" key="3">
    <source>
        <dbReference type="EMBL" id="PAT37329.1"/>
    </source>
</evidence>
<name>A0A2A2AI89_9BURK</name>
<feature type="repeat" description="TPR" evidence="1">
    <location>
        <begin position="230"/>
        <end position="263"/>
    </location>
</feature>
<evidence type="ECO:0000256" key="1">
    <source>
        <dbReference type="PROSITE-ProRule" id="PRU00339"/>
    </source>
</evidence>